<geneLocation type="mitochondrion" evidence="1"/>
<dbReference type="GeneID" id="37544065"/>
<gene>
    <name evidence="1" type="primary">orf166</name>
</gene>
<organism evidence="1">
    <name type="scientific">Caulerpa lentillifera</name>
    <dbReference type="NCBI Taxonomy" id="148947"/>
    <lineage>
        <taxon>Eukaryota</taxon>
        <taxon>Viridiplantae</taxon>
        <taxon>Chlorophyta</taxon>
        <taxon>core chlorophytes</taxon>
        <taxon>Ulvophyceae</taxon>
        <taxon>TCBD clade</taxon>
        <taxon>Bryopsidales</taxon>
        <taxon>Halimedineae</taxon>
        <taxon>Caulerpaceae</taxon>
        <taxon>Caulerpa</taxon>
    </lineage>
</organism>
<keyword evidence="1" id="KW-0496">Mitochondrion</keyword>
<dbReference type="RefSeq" id="YP_009504796.1">
    <property type="nucleotide sequence ID" value="NC_038217.1"/>
</dbReference>
<protein>
    <submittedName>
        <fullName evidence="1">Uncharacterized protein</fullName>
    </submittedName>
</protein>
<sequence>MGADVLFIKANAGLIAIKERAGPPLKELERKLRKGNCAKAAAKQQLAFLLSCFAAFQRREPLRGSRFQHVKQGPQFPSGTELCEALSLCAPKGRDARLRGAELWPFCTLRAGLFMRFGKLRSKKQSELEVRRRAAMRAYGVRSYGRNTVRRRRLPNSFVCWSAEFP</sequence>
<evidence type="ECO:0000313" key="1">
    <source>
        <dbReference type="EMBL" id="AST24271.1"/>
    </source>
</evidence>
<proteinExistence type="predicted"/>
<name>A0A2Z2QKZ6_9CHLO</name>
<dbReference type="EMBL" id="KX761577">
    <property type="protein sequence ID" value="AST24271.1"/>
    <property type="molecule type" value="Genomic_DNA"/>
</dbReference>
<dbReference type="AlphaFoldDB" id="A0A2Z2QKZ6"/>
<accession>A0A2Z2QKZ6</accession>
<reference evidence="1" key="1">
    <citation type="journal article" date="2018" name="Gene">
        <title>The complete mitochondrial genome of the Caulerpa lentillifera (Ulvophyceae, Chlorophyta): Sequence, genome content, organization structure and phylogenetic consideration.</title>
        <authorList>
            <person name="Zheng F."/>
            <person name="Liu H."/>
            <person name="Jiang M."/>
            <person name="Xu Z."/>
            <person name="Wang Z."/>
            <person name="Wang C."/>
            <person name="Du F."/>
            <person name="Shen Z."/>
            <person name="Wang B."/>
        </authorList>
    </citation>
    <scope>NUCLEOTIDE SEQUENCE</scope>
</reference>